<dbReference type="InterPro" id="IPR013154">
    <property type="entry name" value="ADH-like_N"/>
</dbReference>
<comment type="caution">
    <text evidence="4">The sequence shown here is derived from an EMBL/GenBank/DDBJ whole genome shotgun (WGS) entry which is preliminary data.</text>
</comment>
<name>U2T344_9ACTN</name>
<sequence>MGVPETMRAVVVSEAGGPEVLRPAEVAVPAVRPGWSLVRVLAFGLNHSEVFTRQGLSPSVRFPRILGIECVGEMAVTTDPHRLPEGQRVVSIMGEMGRAFDDSYAEYVLLPNEQIHPVRTSLPWDVLAAVPETYHTAFGSLKNLRLEAGQTLLVRGATSGVGLAFARLARVAEPHLHLVGTTRTDARAQLLLDNGFDACVLDTDGRLQTNERFDRALELVGPATLKDTCRHMRAGGIVCSTGQLGGQWYMDGFDPIMDLPEDGYLTSFYSGHVSGAALDGLLSFVETHDIDATPERVFTLAQLPEAHRWLEGSHGFGKAVVVNG</sequence>
<dbReference type="eggNOG" id="COG0604">
    <property type="taxonomic scope" value="Bacteria"/>
</dbReference>
<dbReference type="GO" id="GO:0005829">
    <property type="term" value="C:cytosol"/>
    <property type="evidence" value="ECO:0007669"/>
    <property type="project" value="TreeGrafter"/>
</dbReference>
<dbReference type="Pfam" id="PF13602">
    <property type="entry name" value="ADH_zinc_N_2"/>
    <property type="match status" value="1"/>
</dbReference>
<dbReference type="PATRIC" id="fig|1125712.3.peg.1639"/>
<keyword evidence="5" id="KW-1185">Reference proteome</keyword>
<dbReference type="SUPFAM" id="SSF50129">
    <property type="entry name" value="GroES-like"/>
    <property type="match status" value="1"/>
</dbReference>
<dbReference type="InterPro" id="IPR036291">
    <property type="entry name" value="NAD(P)-bd_dom_sf"/>
</dbReference>
<dbReference type="SMART" id="SM00829">
    <property type="entry name" value="PKS_ER"/>
    <property type="match status" value="1"/>
</dbReference>
<evidence type="ECO:0000256" key="2">
    <source>
        <dbReference type="ARBA" id="ARBA00023002"/>
    </source>
</evidence>
<dbReference type="SUPFAM" id="SSF51735">
    <property type="entry name" value="NAD(P)-binding Rossmann-fold domains"/>
    <property type="match status" value="1"/>
</dbReference>
<dbReference type="EMBL" id="AWEZ01000059">
    <property type="protein sequence ID" value="ERL07484.1"/>
    <property type="molecule type" value="Genomic_DNA"/>
</dbReference>
<evidence type="ECO:0000259" key="3">
    <source>
        <dbReference type="SMART" id="SM00829"/>
    </source>
</evidence>
<organism evidence="4 5">
    <name type="scientific">Olsenella profusa F0195</name>
    <dbReference type="NCBI Taxonomy" id="1125712"/>
    <lineage>
        <taxon>Bacteria</taxon>
        <taxon>Bacillati</taxon>
        <taxon>Actinomycetota</taxon>
        <taxon>Coriobacteriia</taxon>
        <taxon>Coriobacteriales</taxon>
        <taxon>Atopobiaceae</taxon>
        <taxon>Olsenella</taxon>
    </lineage>
</organism>
<dbReference type="STRING" id="1125712.HMPREF1316_2291"/>
<dbReference type="Proteomes" id="UP000016638">
    <property type="component" value="Unassembled WGS sequence"/>
</dbReference>
<dbReference type="RefSeq" id="WP_021726530.1">
    <property type="nucleotide sequence ID" value="NZ_AWEZ01000059.1"/>
</dbReference>
<dbReference type="InterPro" id="IPR020843">
    <property type="entry name" value="ER"/>
</dbReference>
<accession>U2T344</accession>
<evidence type="ECO:0000313" key="4">
    <source>
        <dbReference type="EMBL" id="ERL07484.1"/>
    </source>
</evidence>
<dbReference type="GO" id="GO:0003960">
    <property type="term" value="F:quinone reductase (NADPH) activity"/>
    <property type="evidence" value="ECO:0007669"/>
    <property type="project" value="TreeGrafter"/>
</dbReference>
<dbReference type="GO" id="GO:0035925">
    <property type="term" value="F:mRNA 3'-UTR AU-rich region binding"/>
    <property type="evidence" value="ECO:0007669"/>
    <property type="project" value="TreeGrafter"/>
</dbReference>
<dbReference type="Gene3D" id="3.90.180.10">
    <property type="entry name" value="Medium-chain alcohol dehydrogenases, catalytic domain"/>
    <property type="match status" value="1"/>
</dbReference>
<keyword evidence="2" id="KW-0560">Oxidoreductase</keyword>
<dbReference type="InterPro" id="IPR011032">
    <property type="entry name" value="GroES-like_sf"/>
</dbReference>
<evidence type="ECO:0000313" key="5">
    <source>
        <dbReference type="Proteomes" id="UP000016638"/>
    </source>
</evidence>
<dbReference type="PANTHER" id="PTHR48106">
    <property type="entry name" value="QUINONE OXIDOREDUCTASE PIG3-RELATED"/>
    <property type="match status" value="1"/>
</dbReference>
<dbReference type="PANTHER" id="PTHR48106:SF13">
    <property type="entry name" value="QUINONE OXIDOREDUCTASE-RELATED"/>
    <property type="match status" value="1"/>
</dbReference>
<reference evidence="4 5" key="1">
    <citation type="submission" date="2013-08" db="EMBL/GenBank/DDBJ databases">
        <authorList>
            <person name="Durkin A.S."/>
            <person name="Haft D.R."/>
            <person name="McCorrison J."/>
            <person name="Torralba M."/>
            <person name="Gillis M."/>
            <person name="Haft D.H."/>
            <person name="Methe B."/>
            <person name="Sutton G."/>
            <person name="Nelson K.E."/>
        </authorList>
    </citation>
    <scope>NUCLEOTIDE SEQUENCE [LARGE SCALE GENOMIC DNA]</scope>
    <source>
        <strain evidence="4 5">F0195</strain>
    </source>
</reference>
<gene>
    <name evidence="4" type="ORF">HMPREF1316_2291</name>
</gene>
<feature type="domain" description="Enoyl reductase (ER)" evidence="3">
    <location>
        <begin position="16"/>
        <end position="321"/>
    </location>
</feature>
<dbReference type="Pfam" id="PF08240">
    <property type="entry name" value="ADH_N"/>
    <property type="match status" value="1"/>
</dbReference>
<evidence type="ECO:0000256" key="1">
    <source>
        <dbReference type="ARBA" id="ARBA00022857"/>
    </source>
</evidence>
<protein>
    <submittedName>
        <fullName evidence="4">Zinc-binding dehydrogenase</fullName>
    </submittedName>
</protein>
<keyword evidence="1" id="KW-0521">NADP</keyword>
<dbReference type="AlphaFoldDB" id="U2T344"/>
<proteinExistence type="predicted"/>
<dbReference type="GO" id="GO:0070402">
    <property type="term" value="F:NADPH binding"/>
    <property type="evidence" value="ECO:0007669"/>
    <property type="project" value="TreeGrafter"/>
</dbReference>